<dbReference type="NCBIfam" id="TIGR01250">
    <property type="entry name" value="pro_imino_pep_2"/>
    <property type="match status" value="1"/>
</dbReference>
<keyword evidence="15" id="KW-1185">Reference proteome</keyword>
<evidence type="ECO:0000256" key="6">
    <source>
        <dbReference type="ARBA" id="ARBA00022438"/>
    </source>
</evidence>
<evidence type="ECO:0000313" key="13">
    <source>
        <dbReference type="EMBL" id="BAQ56659.1"/>
    </source>
</evidence>
<dbReference type="InterPro" id="IPR000073">
    <property type="entry name" value="AB_hydrolase_1"/>
</dbReference>
<keyword evidence="7 10" id="KW-0645">Protease</keyword>
<evidence type="ECO:0000313" key="16">
    <source>
        <dbReference type="Proteomes" id="UP000325393"/>
    </source>
</evidence>
<keyword evidence="6 10" id="KW-0031">Aminopeptidase</keyword>
<sequence length="293" mass="34110">MPAETRIVTLENNYHVWTRRVGLGKVKILLLHGGPGMTHEYLEPFTAYVKKHPEVEVIYYDQLGSYFSDQPNDPSLWTIDRFLREIEEVRKAWHLDQFYLYGQSWGGTLALEYAASAYGRHLKGLIDSNMVDNYADYAKYINKYRETMDPADVKYMKEIEAKGNFDDHHYNELLGKLYQRCICRLKPWPDAVKRTFEHLNEQVYVTLQGPTEFTITGSLKNWNIRDRLKNIKIPALVLGGKYDSMNPEEIKALAKRLPNGQAHICPNGSHFSIFDDQKDYFSAISKFINEVEK</sequence>
<dbReference type="SUPFAM" id="SSF53474">
    <property type="entry name" value="alpha/beta-Hydrolases"/>
    <property type="match status" value="1"/>
</dbReference>
<dbReference type="InterPro" id="IPR050266">
    <property type="entry name" value="AB_hydrolase_sf"/>
</dbReference>
<dbReference type="Proteomes" id="UP000325393">
    <property type="component" value="Chromosome"/>
</dbReference>
<evidence type="ECO:0000256" key="2">
    <source>
        <dbReference type="ARBA" id="ARBA00004196"/>
    </source>
</evidence>
<feature type="active site" description="Nucleophile" evidence="11">
    <location>
        <position position="104"/>
    </location>
</feature>
<evidence type="ECO:0000313" key="15">
    <source>
        <dbReference type="Proteomes" id="UP000035709"/>
    </source>
</evidence>
<proteinExistence type="inferred from homology"/>
<evidence type="ECO:0000256" key="5">
    <source>
        <dbReference type="ARBA" id="ARBA00021843"/>
    </source>
</evidence>
<evidence type="ECO:0000256" key="11">
    <source>
        <dbReference type="PIRSR" id="PIRSR005539-1"/>
    </source>
</evidence>
<evidence type="ECO:0000259" key="12">
    <source>
        <dbReference type="Pfam" id="PF00561"/>
    </source>
</evidence>
<reference evidence="13 15" key="1">
    <citation type="submission" date="2015-03" db="EMBL/GenBank/DDBJ databases">
        <title>Complete genome sequence of Lactobacillus acetotolerans NBRC 13120.</title>
        <authorList>
            <person name="Toh H."/>
            <person name="Morita H."/>
            <person name="Fujita N."/>
        </authorList>
    </citation>
    <scope>NUCLEOTIDE SEQUENCE [LARGE SCALE GENOMIC DNA]</scope>
    <source>
        <strain evidence="13 15">NBRC 13120</strain>
    </source>
</reference>
<evidence type="ECO:0000256" key="7">
    <source>
        <dbReference type="ARBA" id="ARBA00022670"/>
    </source>
</evidence>
<comment type="similarity">
    <text evidence="3 10">Belongs to the peptidase S33 family.</text>
</comment>
<dbReference type="PANTHER" id="PTHR43798:SF33">
    <property type="entry name" value="HYDROLASE, PUTATIVE (AFU_ORTHOLOGUE AFUA_2G14860)-RELATED"/>
    <property type="match status" value="1"/>
</dbReference>
<dbReference type="Pfam" id="PF00561">
    <property type="entry name" value="Abhydrolase_1"/>
    <property type="match status" value="1"/>
</dbReference>
<dbReference type="PATRIC" id="fig|1600.4.peg.276"/>
<evidence type="ECO:0000256" key="1">
    <source>
        <dbReference type="ARBA" id="ARBA00001585"/>
    </source>
</evidence>
<evidence type="ECO:0000256" key="10">
    <source>
        <dbReference type="PIRNR" id="PIRNR005539"/>
    </source>
</evidence>
<protein>
    <recommendedName>
        <fullName evidence="5 10">Proline iminopeptidase</fullName>
        <shortName evidence="10">PIP</shortName>
        <ecNumber evidence="4 10">3.4.11.5</ecNumber>
    </recommendedName>
    <alternativeName>
        <fullName evidence="9 10">Prolyl aminopeptidase</fullName>
    </alternativeName>
</protein>
<dbReference type="PANTHER" id="PTHR43798">
    <property type="entry name" value="MONOACYLGLYCEROL LIPASE"/>
    <property type="match status" value="1"/>
</dbReference>
<evidence type="ECO:0000256" key="3">
    <source>
        <dbReference type="ARBA" id="ARBA00010088"/>
    </source>
</evidence>
<dbReference type="GeneID" id="78211665"/>
<feature type="domain" description="AB hydrolase-1" evidence="12">
    <location>
        <begin position="28"/>
        <end position="276"/>
    </location>
</feature>
<dbReference type="RefSeq" id="WP_054682087.1">
    <property type="nucleotide sequence ID" value="NZ_AP014808.1"/>
</dbReference>
<dbReference type="EC" id="3.4.11.5" evidence="4 10"/>
<evidence type="ECO:0000256" key="8">
    <source>
        <dbReference type="ARBA" id="ARBA00022801"/>
    </source>
</evidence>
<dbReference type="GO" id="GO:0006508">
    <property type="term" value="P:proteolysis"/>
    <property type="evidence" value="ECO:0007669"/>
    <property type="project" value="UniProtKB-KW"/>
</dbReference>
<comment type="subcellular location">
    <subcellularLocation>
        <location evidence="2">Cell envelope</location>
    </subcellularLocation>
</comment>
<dbReference type="GO" id="GO:0016020">
    <property type="term" value="C:membrane"/>
    <property type="evidence" value="ECO:0007669"/>
    <property type="project" value="TreeGrafter"/>
</dbReference>
<dbReference type="STRING" id="1600.LBAT_0270"/>
<feature type="active site" evidence="11">
    <location>
        <position position="243"/>
    </location>
</feature>
<evidence type="ECO:0000256" key="4">
    <source>
        <dbReference type="ARBA" id="ARBA00012568"/>
    </source>
</evidence>
<dbReference type="GO" id="GO:0004177">
    <property type="term" value="F:aminopeptidase activity"/>
    <property type="evidence" value="ECO:0007669"/>
    <property type="project" value="UniProtKB-KW"/>
</dbReference>
<feature type="active site" description="Proton donor" evidence="11">
    <location>
        <position position="270"/>
    </location>
</feature>
<reference evidence="14 16" key="2">
    <citation type="submission" date="2019-09" db="EMBL/GenBank/DDBJ databases">
        <title>Genome sequencing of Lactobacillus acetotolerans.</title>
        <authorList>
            <person name="Kim K."/>
        </authorList>
    </citation>
    <scope>NUCLEOTIDE SEQUENCE [LARGE SCALE GENOMIC DNA]</scope>
    <source>
        <strain evidence="14 16">LA749</strain>
    </source>
</reference>
<dbReference type="InterPro" id="IPR029058">
    <property type="entry name" value="AB_hydrolase_fold"/>
</dbReference>
<dbReference type="KEGG" id="lae:LBAT_0270"/>
<name>A0A0D6A1W9_9LACO</name>
<gene>
    <name evidence="14" type="ORF">LA749_01580</name>
    <name evidence="13" type="ORF">LBAT_0270</name>
</gene>
<dbReference type="EMBL" id="AP014808">
    <property type="protein sequence ID" value="BAQ56659.1"/>
    <property type="molecule type" value="Genomic_DNA"/>
</dbReference>
<dbReference type="InterPro" id="IPR005945">
    <property type="entry name" value="Pro_imino_pep"/>
</dbReference>
<dbReference type="PRINTS" id="PR00793">
    <property type="entry name" value="PROAMNOPTASE"/>
</dbReference>
<dbReference type="AlphaFoldDB" id="A0A0D6A1W9"/>
<dbReference type="Gene3D" id="3.40.50.1820">
    <property type="entry name" value="alpha/beta hydrolase"/>
    <property type="match status" value="1"/>
</dbReference>
<dbReference type="InterPro" id="IPR002410">
    <property type="entry name" value="Peptidase_S33"/>
</dbReference>
<evidence type="ECO:0000256" key="9">
    <source>
        <dbReference type="ARBA" id="ARBA00029605"/>
    </source>
</evidence>
<dbReference type="Proteomes" id="UP000035709">
    <property type="component" value="Chromosome"/>
</dbReference>
<comment type="catalytic activity">
    <reaction evidence="1 10">
        <text>Release of N-terminal proline from a peptide.</text>
        <dbReference type="EC" id="3.4.11.5"/>
    </reaction>
</comment>
<dbReference type="EMBL" id="CP044496">
    <property type="protein sequence ID" value="QFG50790.1"/>
    <property type="molecule type" value="Genomic_DNA"/>
</dbReference>
<organism evidence="13 15">
    <name type="scientific">Lactobacillus acetotolerans</name>
    <dbReference type="NCBI Taxonomy" id="1600"/>
    <lineage>
        <taxon>Bacteria</taxon>
        <taxon>Bacillati</taxon>
        <taxon>Bacillota</taxon>
        <taxon>Bacilli</taxon>
        <taxon>Lactobacillales</taxon>
        <taxon>Lactobacillaceae</taxon>
        <taxon>Lactobacillus</taxon>
    </lineage>
</organism>
<dbReference type="OrthoDB" id="9796770at2"/>
<evidence type="ECO:0000313" key="14">
    <source>
        <dbReference type="EMBL" id="QFG50790.1"/>
    </source>
</evidence>
<accession>A0A0D6A1W9</accession>
<dbReference type="GO" id="GO:0030313">
    <property type="term" value="C:cell envelope"/>
    <property type="evidence" value="ECO:0007669"/>
    <property type="project" value="UniProtKB-SubCell"/>
</dbReference>
<comment type="function">
    <text evidence="10">Releases the N-terminal proline from various substrates.</text>
</comment>
<dbReference type="PIRSF" id="PIRSF005539">
    <property type="entry name" value="Pept_S33_TRI_F1"/>
    <property type="match status" value="1"/>
</dbReference>
<keyword evidence="8 10" id="KW-0378">Hydrolase</keyword>